<dbReference type="Proteomes" id="UP001152795">
    <property type="component" value="Unassembled WGS sequence"/>
</dbReference>
<sequence>MVRLKKQSKRMSTKTKKKIEKKVREHNRKQKKETRLNPNKFRKQKKDPGVPNLCPFKEKILEEVERRKQKQEDEKQRRKAKREKEVNKKRNLQTLQQDAAKRAKEFERKMAHKKMTEEVTKNDSAPIETSRKAYYKEFKKVVDNSDVVLEVLDARDPLGCRCFKVEEAVLSAGSNKKIVLVLNKIDLVPASVVAGWLKHLRNEFPTIAFKASTQTQKQHLAQSKVPTSLASDGLLSTSLCMGAGTLMKLLGNYCRNKNIKTAITVGVVGFPNVGKSSLINSLKRSRSCTVGATPGVTKNVQEVQLDKHVKLLDSPGIVMDSGTSDSSIILRNCVKIESLHDLVTPVETILKRCNKRQVMEKYRIPDYDDTQQFLGELAKKMGKLKKGGVPDVNAAAKAVLGDWNNGKIVFYTHPPEQHDLPAHLSAEIVQRWGTEFDLASLEKEENEEMKNMKELTQSIENAMILTSSKPSDAHLDDEMDDSEAEEEGSDGDDDELEDMEDEDDKDNSDMTVVVPNKTSEQLQSKATKTNEANEFNQQTNKSQKKEFKRKQKEQRKSAQPSVPVKEKMVDSGDEDYDFDTDLM</sequence>
<organism evidence="7 8">
    <name type="scientific">Paramuricea clavata</name>
    <name type="common">Red gorgonian</name>
    <name type="synonym">Violescent sea-whip</name>
    <dbReference type="NCBI Taxonomy" id="317549"/>
    <lineage>
        <taxon>Eukaryota</taxon>
        <taxon>Metazoa</taxon>
        <taxon>Cnidaria</taxon>
        <taxon>Anthozoa</taxon>
        <taxon>Octocorallia</taxon>
        <taxon>Malacalcyonacea</taxon>
        <taxon>Plexauridae</taxon>
        <taxon>Paramuricea</taxon>
    </lineage>
</organism>
<accession>A0A6S7HHP7</accession>
<evidence type="ECO:0000256" key="3">
    <source>
        <dbReference type="ARBA" id="ARBA00023054"/>
    </source>
</evidence>
<keyword evidence="3" id="KW-0175">Coiled coil</keyword>
<keyword evidence="4" id="KW-0342">GTP-binding</keyword>
<comment type="caution">
    <text evidence="7">The sequence shown here is derived from an EMBL/GenBank/DDBJ whole genome shotgun (WGS) entry which is preliminary data.</text>
</comment>
<dbReference type="Pfam" id="PF08701">
    <property type="entry name" value="GN3L_Grn1"/>
    <property type="match status" value="1"/>
</dbReference>
<dbReference type="FunFam" id="1.10.1580.10:FF:000002">
    <property type="entry name" value="Guanine nucleotide-binding protein-like 3 (nucleolar)-like"/>
    <property type="match status" value="1"/>
</dbReference>
<dbReference type="PANTHER" id="PTHR11089:SF30">
    <property type="entry name" value="GUANINE NUCLEOTIDE-BINDING PROTEIN-LIKE 3 HOMOLOG"/>
    <property type="match status" value="1"/>
</dbReference>
<keyword evidence="5" id="KW-0539">Nucleus</keyword>
<protein>
    <submittedName>
        <fullName evidence="7">Guanine nucleotide-binding -like 3 homolog</fullName>
    </submittedName>
</protein>
<keyword evidence="2" id="KW-0547">Nucleotide-binding</keyword>
<evidence type="ECO:0000256" key="6">
    <source>
        <dbReference type="SAM" id="MobiDB-lite"/>
    </source>
</evidence>
<dbReference type="EMBL" id="CACRXK020002509">
    <property type="protein sequence ID" value="CAB3994657.1"/>
    <property type="molecule type" value="Genomic_DNA"/>
</dbReference>
<evidence type="ECO:0000256" key="2">
    <source>
        <dbReference type="ARBA" id="ARBA00022741"/>
    </source>
</evidence>
<feature type="region of interest" description="Disordered" evidence="6">
    <location>
        <begin position="468"/>
        <end position="583"/>
    </location>
</feature>
<keyword evidence="8" id="KW-1185">Reference proteome</keyword>
<dbReference type="PROSITE" id="PS51721">
    <property type="entry name" value="G_CP"/>
    <property type="match status" value="1"/>
</dbReference>
<dbReference type="OrthoDB" id="444945at2759"/>
<feature type="compositionally biased region" description="Acidic residues" evidence="6">
    <location>
        <begin position="477"/>
        <end position="506"/>
    </location>
</feature>
<dbReference type="PRINTS" id="PR00326">
    <property type="entry name" value="GTP1OBG"/>
</dbReference>
<dbReference type="InterPro" id="IPR014813">
    <property type="entry name" value="Gnl3_N_dom"/>
</dbReference>
<dbReference type="PANTHER" id="PTHR11089">
    <property type="entry name" value="GTP-BINDING PROTEIN-RELATED"/>
    <property type="match status" value="1"/>
</dbReference>
<dbReference type="InterPro" id="IPR050755">
    <property type="entry name" value="TRAFAC_YlqF/YawG_RiboMat"/>
</dbReference>
<dbReference type="InterPro" id="IPR027417">
    <property type="entry name" value="P-loop_NTPase"/>
</dbReference>
<dbReference type="InterPro" id="IPR030378">
    <property type="entry name" value="G_CP_dom"/>
</dbReference>
<dbReference type="Gene3D" id="3.40.50.300">
    <property type="entry name" value="P-loop containing nucleotide triphosphate hydrolases"/>
    <property type="match status" value="1"/>
</dbReference>
<dbReference type="Pfam" id="PF01926">
    <property type="entry name" value="MMR_HSR1"/>
    <property type="match status" value="1"/>
</dbReference>
<dbReference type="GO" id="GO:0005525">
    <property type="term" value="F:GTP binding"/>
    <property type="evidence" value="ECO:0007669"/>
    <property type="project" value="UniProtKB-KW"/>
</dbReference>
<feature type="region of interest" description="Disordered" evidence="6">
    <location>
        <begin position="1"/>
        <end position="97"/>
    </location>
</feature>
<feature type="compositionally biased region" description="Polar residues" evidence="6">
    <location>
        <begin position="516"/>
        <end position="540"/>
    </location>
</feature>
<dbReference type="InterPro" id="IPR006073">
    <property type="entry name" value="GTP-bd"/>
</dbReference>
<comment type="subcellular location">
    <subcellularLocation>
        <location evidence="1">Nucleus</location>
    </subcellularLocation>
</comment>
<feature type="compositionally biased region" description="Basic residues" evidence="6">
    <location>
        <begin position="1"/>
        <end position="32"/>
    </location>
</feature>
<name>A0A6S7HHP7_PARCT</name>
<reference evidence="7" key="1">
    <citation type="submission" date="2020-04" db="EMBL/GenBank/DDBJ databases">
        <authorList>
            <person name="Alioto T."/>
            <person name="Alioto T."/>
            <person name="Gomez Garrido J."/>
        </authorList>
    </citation>
    <scope>NUCLEOTIDE SEQUENCE</scope>
    <source>
        <strain evidence="7">A484AB</strain>
    </source>
</reference>
<dbReference type="Gene3D" id="1.10.1580.10">
    <property type="match status" value="1"/>
</dbReference>
<feature type="compositionally biased region" description="Basic and acidic residues" evidence="6">
    <location>
        <begin position="56"/>
        <end position="88"/>
    </location>
</feature>
<dbReference type="AlphaFoldDB" id="A0A6S7HHP7"/>
<proteinExistence type="predicted"/>
<evidence type="ECO:0000313" key="7">
    <source>
        <dbReference type="EMBL" id="CAB3994657.1"/>
    </source>
</evidence>
<dbReference type="InterPro" id="IPR023179">
    <property type="entry name" value="GTP-bd_ortho_bundle_sf"/>
</dbReference>
<evidence type="ECO:0000256" key="4">
    <source>
        <dbReference type="ARBA" id="ARBA00023134"/>
    </source>
</evidence>
<feature type="compositionally biased region" description="Acidic residues" evidence="6">
    <location>
        <begin position="571"/>
        <end position="583"/>
    </location>
</feature>
<dbReference type="FunFam" id="3.40.50.300:FF:000493">
    <property type="entry name" value="Guanine nucleotide-binding protein-like 3-like protein"/>
    <property type="match status" value="1"/>
</dbReference>
<evidence type="ECO:0000313" key="8">
    <source>
        <dbReference type="Proteomes" id="UP001152795"/>
    </source>
</evidence>
<dbReference type="SUPFAM" id="SSF52540">
    <property type="entry name" value="P-loop containing nucleoside triphosphate hydrolases"/>
    <property type="match status" value="1"/>
</dbReference>
<evidence type="ECO:0000256" key="5">
    <source>
        <dbReference type="ARBA" id="ARBA00023242"/>
    </source>
</evidence>
<evidence type="ECO:0000256" key="1">
    <source>
        <dbReference type="ARBA" id="ARBA00004123"/>
    </source>
</evidence>
<gene>
    <name evidence="7" type="ORF">PACLA_8A067305</name>
</gene>
<dbReference type="CDD" id="cd04178">
    <property type="entry name" value="Nucleostemin_like"/>
    <property type="match status" value="1"/>
</dbReference>
<dbReference type="GO" id="GO:0005730">
    <property type="term" value="C:nucleolus"/>
    <property type="evidence" value="ECO:0007669"/>
    <property type="project" value="UniProtKB-ARBA"/>
</dbReference>